<feature type="compositionally biased region" description="Basic and acidic residues" evidence="1">
    <location>
        <begin position="114"/>
        <end position="123"/>
    </location>
</feature>
<feature type="compositionally biased region" description="Basic and acidic residues" evidence="1">
    <location>
        <begin position="11"/>
        <end position="31"/>
    </location>
</feature>
<dbReference type="EMBL" id="CADCVI010000237">
    <property type="protein sequence ID" value="CAA9492826.1"/>
    <property type="molecule type" value="Genomic_DNA"/>
</dbReference>
<feature type="region of interest" description="Disordered" evidence="1">
    <location>
        <begin position="1"/>
        <end position="71"/>
    </location>
</feature>
<gene>
    <name evidence="2" type="ORF">AVDCRST_MAG25-3461</name>
</gene>
<accession>A0A6J4SA05</accession>
<reference evidence="2" key="1">
    <citation type="submission" date="2020-02" db="EMBL/GenBank/DDBJ databases">
        <authorList>
            <person name="Meier V. D."/>
        </authorList>
    </citation>
    <scope>NUCLEOTIDE SEQUENCE</scope>
    <source>
        <strain evidence="2">AVDCRST_MAG25</strain>
    </source>
</reference>
<proteinExistence type="predicted"/>
<evidence type="ECO:0000256" key="1">
    <source>
        <dbReference type="SAM" id="MobiDB-lite"/>
    </source>
</evidence>
<sequence length="184" mass="19415">ERGGPRSLLRPRGETRRPGDRRSGRPRDGARGDPQGGRLGSLRCRAGPARGRGGGDGRIPRARFREPDGPGTGIVALRHELGAGSGLNLAADLRARARRGLRELHGRGAGHRPRGGEPRRVRDPVPAGGLRAAVSTGLYLLAQVSGPGVLADDPDRLRGGDRRVLRAVYRAAGHLGPAAHRPLL</sequence>
<name>A0A6J4SA05_9ACTN</name>
<feature type="region of interest" description="Disordered" evidence="1">
    <location>
        <begin position="105"/>
        <end position="126"/>
    </location>
</feature>
<feature type="non-terminal residue" evidence="2">
    <location>
        <position position="1"/>
    </location>
</feature>
<organism evidence="2">
    <name type="scientific">uncultured Rubrobacteraceae bacterium</name>
    <dbReference type="NCBI Taxonomy" id="349277"/>
    <lineage>
        <taxon>Bacteria</taxon>
        <taxon>Bacillati</taxon>
        <taxon>Actinomycetota</taxon>
        <taxon>Rubrobacteria</taxon>
        <taxon>Rubrobacterales</taxon>
        <taxon>Rubrobacteraceae</taxon>
        <taxon>environmental samples</taxon>
    </lineage>
</organism>
<evidence type="ECO:0000313" key="2">
    <source>
        <dbReference type="EMBL" id="CAA9492826.1"/>
    </source>
</evidence>
<feature type="compositionally biased region" description="Basic and acidic residues" evidence="1">
    <location>
        <begin position="53"/>
        <end position="68"/>
    </location>
</feature>
<feature type="non-terminal residue" evidence="2">
    <location>
        <position position="184"/>
    </location>
</feature>
<feature type="compositionally biased region" description="Low complexity" evidence="1">
    <location>
        <begin position="1"/>
        <end position="10"/>
    </location>
</feature>
<protein>
    <submittedName>
        <fullName evidence="2">Tripartite tricarboxylate transporter TctB family</fullName>
    </submittedName>
</protein>
<dbReference type="AlphaFoldDB" id="A0A6J4SA05"/>